<protein>
    <submittedName>
        <fullName evidence="1">Uncharacterized protein</fullName>
    </submittedName>
</protein>
<dbReference type="KEGG" id="rhoz:GXP67_03610"/>
<reference evidence="1 2" key="1">
    <citation type="submission" date="2020-01" db="EMBL/GenBank/DDBJ databases">
        <authorList>
            <person name="Kim M.K."/>
        </authorList>
    </citation>
    <scope>NUCLEOTIDE SEQUENCE [LARGE SCALE GENOMIC DNA]</scope>
    <source>
        <strain evidence="1 2">172606-1</strain>
    </source>
</reference>
<gene>
    <name evidence="1" type="ORF">GXP67_03610</name>
</gene>
<name>A0A6C0GCX6_9BACT</name>
<dbReference type="AlphaFoldDB" id="A0A6C0GCX6"/>
<organism evidence="1 2">
    <name type="scientific">Rhodocytophaga rosea</name>
    <dbReference type="NCBI Taxonomy" id="2704465"/>
    <lineage>
        <taxon>Bacteria</taxon>
        <taxon>Pseudomonadati</taxon>
        <taxon>Bacteroidota</taxon>
        <taxon>Cytophagia</taxon>
        <taxon>Cytophagales</taxon>
        <taxon>Rhodocytophagaceae</taxon>
        <taxon>Rhodocytophaga</taxon>
    </lineage>
</organism>
<evidence type="ECO:0000313" key="1">
    <source>
        <dbReference type="EMBL" id="QHT65816.1"/>
    </source>
</evidence>
<evidence type="ECO:0000313" key="2">
    <source>
        <dbReference type="Proteomes" id="UP000480178"/>
    </source>
</evidence>
<proteinExistence type="predicted"/>
<keyword evidence="2" id="KW-1185">Reference proteome</keyword>
<dbReference type="Pfam" id="PF21857">
    <property type="entry name" value="DUF6913"/>
    <property type="match status" value="1"/>
</dbReference>
<dbReference type="Proteomes" id="UP000480178">
    <property type="component" value="Chromosome"/>
</dbReference>
<dbReference type="InterPro" id="IPR054207">
    <property type="entry name" value="DUF6913"/>
</dbReference>
<dbReference type="EMBL" id="CP048222">
    <property type="protein sequence ID" value="QHT65816.1"/>
    <property type="molecule type" value="Genomic_DNA"/>
</dbReference>
<dbReference type="RefSeq" id="WP_162441894.1">
    <property type="nucleotide sequence ID" value="NZ_CP048222.1"/>
</dbReference>
<accession>A0A6C0GCX6</accession>
<sequence length="190" mass="22445">MQKRIQSFFLNIKNKQASQQNTVAREMMEYSQAKNIGLLFRGEENEYQVFNQLVKRLTNEGKHIKALTYFEQMQSTGYDFNFDYFTKEQISATGNIKSDKVSRFMENRFDYLFCILRQPFLPFDYILLQSKARYRIGLSQEEKPECFEFMMKPQPEQLLSEAIDQLLQYTQALTLQEGYAGKIKKQGGRA</sequence>